<protein>
    <submittedName>
        <fullName evidence="1">Uncharacterized protein</fullName>
    </submittedName>
</protein>
<evidence type="ECO:0000313" key="1">
    <source>
        <dbReference type="EMBL" id="MBA0587807.1"/>
    </source>
</evidence>
<dbReference type="EMBL" id="JABEZZ010000006">
    <property type="protein sequence ID" value="MBA0587807.1"/>
    <property type="molecule type" value="Genomic_DNA"/>
</dbReference>
<gene>
    <name evidence="1" type="ORF">Gorai_000928</name>
</gene>
<organism evidence="1 2">
    <name type="scientific">Gossypium raimondii</name>
    <name type="common">Peruvian cotton</name>
    <name type="synonym">Gossypium klotzschianum subsp. raimondii</name>
    <dbReference type="NCBI Taxonomy" id="29730"/>
    <lineage>
        <taxon>Eukaryota</taxon>
        <taxon>Viridiplantae</taxon>
        <taxon>Streptophyta</taxon>
        <taxon>Embryophyta</taxon>
        <taxon>Tracheophyta</taxon>
        <taxon>Spermatophyta</taxon>
        <taxon>Magnoliopsida</taxon>
        <taxon>eudicotyledons</taxon>
        <taxon>Gunneridae</taxon>
        <taxon>Pentapetalae</taxon>
        <taxon>rosids</taxon>
        <taxon>malvids</taxon>
        <taxon>Malvales</taxon>
        <taxon>Malvaceae</taxon>
        <taxon>Malvoideae</taxon>
        <taxon>Gossypium</taxon>
    </lineage>
</organism>
<accession>A0A7J8PEU7</accession>
<sequence length="81" mass="9198">MILKRRSEKLQTKAKAMLMKEQEMTMAIIMRGVQADDTGGGIGMIIGIHILDGRRVREGLCSFNRLQFLINNTSSEWNSEK</sequence>
<reference evidence="1 2" key="1">
    <citation type="journal article" date="2019" name="Genome Biol. Evol.">
        <title>Insights into the evolution of the New World diploid cottons (Gossypium, subgenus Houzingenia) based on genome sequencing.</title>
        <authorList>
            <person name="Grover C.E."/>
            <person name="Arick M.A. 2nd"/>
            <person name="Thrash A."/>
            <person name="Conover J.L."/>
            <person name="Sanders W.S."/>
            <person name="Peterson D.G."/>
            <person name="Frelichowski J.E."/>
            <person name="Scheffler J.A."/>
            <person name="Scheffler B.E."/>
            <person name="Wendel J.F."/>
        </authorList>
    </citation>
    <scope>NUCLEOTIDE SEQUENCE [LARGE SCALE GENOMIC DNA]</scope>
    <source>
        <strain evidence="1">8</strain>
        <tissue evidence="1">Leaf</tissue>
    </source>
</reference>
<comment type="caution">
    <text evidence="1">The sequence shown here is derived from an EMBL/GenBank/DDBJ whole genome shotgun (WGS) entry which is preliminary data.</text>
</comment>
<name>A0A7J8PEU7_GOSRA</name>
<dbReference type="AlphaFoldDB" id="A0A7J8PEU7"/>
<evidence type="ECO:0000313" key="2">
    <source>
        <dbReference type="Proteomes" id="UP000593578"/>
    </source>
</evidence>
<dbReference type="Proteomes" id="UP000593578">
    <property type="component" value="Unassembled WGS sequence"/>
</dbReference>
<proteinExistence type="predicted"/>